<dbReference type="PANTHER" id="PTHR30146:SF153">
    <property type="entry name" value="LACTOSE OPERON REPRESSOR"/>
    <property type="match status" value="1"/>
</dbReference>
<comment type="caution">
    <text evidence="6">The sequence shown here is derived from an EMBL/GenBank/DDBJ whole genome shotgun (WGS) entry which is preliminary data.</text>
</comment>
<dbReference type="CDD" id="cd01392">
    <property type="entry name" value="HTH_LacI"/>
    <property type="match status" value="1"/>
</dbReference>
<evidence type="ECO:0000256" key="4">
    <source>
        <dbReference type="SAM" id="MobiDB-lite"/>
    </source>
</evidence>
<dbReference type="CDD" id="cd06267">
    <property type="entry name" value="PBP1_LacI_sugar_binding-like"/>
    <property type="match status" value="1"/>
</dbReference>
<dbReference type="PROSITE" id="PS50932">
    <property type="entry name" value="HTH_LACI_2"/>
    <property type="match status" value="1"/>
</dbReference>
<evidence type="ECO:0000256" key="2">
    <source>
        <dbReference type="ARBA" id="ARBA00023125"/>
    </source>
</evidence>
<dbReference type="InterPro" id="IPR028082">
    <property type="entry name" value="Peripla_BP_I"/>
</dbReference>
<dbReference type="InterPro" id="IPR046335">
    <property type="entry name" value="LacI/GalR-like_sensor"/>
</dbReference>
<keyword evidence="7" id="KW-1185">Reference proteome</keyword>
<dbReference type="PANTHER" id="PTHR30146">
    <property type="entry name" value="LACI-RELATED TRANSCRIPTIONAL REPRESSOR"/>
    <property type="match status" value="1"/>
</dbReference>
<dbReference type="EMBL" id="BMUW01000005">
    <property type="protein sequence ID" value="GGZ54554.1"/>
    <property type="molecule type" value="Genomic_DNA"/>
</dbReference>
<gene>
    <name evidence="6" type="primary">lacI</name>
    <name evidence="6" type="ORF">GCM10010328_31490</name>
</gene>
<evidence type="ECO:0000259" key="5">
    <source>
        <dbReference type="PROSITE" id="PS50932"/>
    </source>
</evidence>
<dbReference type="InterPro" id="IPR000843">
    <property type="entry name" value="HTH_LacI"/>
</dbReference>
<dbReference type="Proteomes" id="UP000624183">
    <property type="component" value="Unassembled WGS sequence"/>
</dbReference>
<protein>
    <submittedName>
        <fullName evidence="6">LacI family transcriptional regulator</fullName>
    </submittedName>
</protein>
<evidence type="ECO:0000256" key="3">
    <source>
        <dbReference type="ARBA" id="ARBA00023163"/>
    </source>
</evidence>
<keyword evidence="3" id="KW-0804">Transcription</keyword>
<proteinExistence type="predicted"/>
<feature type="region of interest" description="Disordered" evidence="4">
    <location>
        <begin position="1"/>
        <end position="22"/>
    </location>
</feature>
<evidence type="ECO:0000313" key="6">
    <source>
        <dbReference type="EMBL" id="GGZ54554.1"/>
    </source>
</evidence>
<feature type="domain" description="HTH lacI-type" evidence="5">
    <location>
        <begin position="47"/>
        <end position="101"/>
    </location>
</feature>
<sequence>MTAPAHGQEVVPKFRDPATTAPLGVELSERETPVHPDTRRRAPAAHVTLDAVAREAGVSLATASRALNGTTRVRDDLRGRVRAAADLLGYIPNAHAQALASAEGNRTVGLICHDVGDPYFAGIASGVMRAAAEQDLLVMLASTFREPAREIAYVSMLRAQRARAILLIGSGFQDRAWERAMDAELEPYVRAGGRVAVVSRHRSMRVDTVQPENRAGAAALAASLVKLGHRDFAVLSGPPELTTVADRLAGFREGLAAAGITLRRVVRGAFTREGGHAAACQLLAAGGARPTCVFAVTDVMAVGALAALREAGVRVPEDMSLAGFDDIPVVREVSPPLTTVALPLTEMGEQVIALALRRPSGAGRSRVLRIEGDVVLRGSTGAPPGS</sequence>
<dbReference type="Gene3D" id="3.40.50.2300">
    <property type="match status" value="2"/>
</dbReference>
<dbReference type="SUPFAM" id="SSF47413">
    <property type="entry name" value="lambda repressor-like DNA-binding domains"/>
    <property type="match status" value="1"/>
</dbReference>
<keyword evidence="1" id="KW-0805">Transcription regulation</keyword>
<keyword evidence="2" id="KW-0238">DNA-binding</keyword>
<organism evidence="6 7">
    <name type="scientific">Streptomyces rubiginosohelvolus</name>
    <dbReference type="NCBI Taxonomy" id="67362"/>
    <lineage>
        <taxon>Bacteria</taxon>
        <taxon>Bacillati</taxon>
        <taxon>Actinomycetota</taxon>
        <taxon>Actinomycetes</taxon>
        <taxon>Kitasatosporales</taxon>
        <taxon>Streptomycetaceae</taxon>
        <taxon>Streptomyces</taxon>
    </lineage>
</organism>
<evidence type="ECO:0000256" key="1">
    <source>
        <dbReference type="ARBA" id="ARBA00023015"/>
    </source>
</evidence>
<evidence type="ECO:0000313" key="7">
    <source>
        <dbReference type="Proteomes" id="UP000624183"/>
    </source>
</evidence>
<dbReference type="Gene3D" id="1.10.260.40">
    <property type="entry name" value="lambda repressor-like DNA-binding domains"/>
    <property type="match status" value="1"/>
</dbReference>
<dbReference type="SMART" id="SM00354">
    <property type="entry name" value="HTH_LACI"/>
    <property type="match status" value="1"/>
</dbReference>
<dbReference type="InterPro" id="IPR010982">
    <property type="entry name" value="Lambda_DNA-bd_dom_sf"/>
</dbReference>
<dbReference type="Pfam" id="PF00356">
    <property type="entry name" value="LacI"/>
    <property type="match status" value="1"/>
</dbReference>
<reference evidence="7" key="1">
    <citation type="journal article" date="2019" name="Int. J. Syst. Evol. Microbiol.">
        <title>The Global Catalogue of Microorganisms (GCM) 10K type strain sequencing project: providing services to taxonomists for standard genome sequencing and annotation.</title>
        <authorList>
            <consortium name="The Broad Institute Genomics Platform"/>
            <consortium name="The Broad Institute Genome Sequencing Center for Infectious Disease"/>
            <person name="Wu L."/>
            <person name="Ma J."/>
        </authorList>
    </citation>
    <scope>NUCLEOTIDE SEQUENCE [LARGE SCALE GENOMIC DNA]</scope>
    <source>
        <strain evidence="7">JCM 4602</strain>
    </source>
</reference>
<name>A0ABQ3BQU1_9ACTN</name>
<accession>A0ABQ3BQU1</accession>
<dbReference type="SUPFAM" id="SSF53822">
    <property type="entry name" value="Periplasmic binding protein-like I"/>
    <property type="match status" value="1"/>
</dbReference>
<dbReference type="Pfam" id="PF13377">
    <property type="entry name" value="Peripla_BP_3"/>
    <property type="match status" value="1"/>
</dbReference>